<name>A0A1U8KK68_GOSHI</name>
<evidence type="ECO:0000313" key="1">
    <source>
        <dbReference type="Proteomes" id="UP000818029"/>
    </source>
</evidence>
<reference evidence="1" key="1">
    <citation type="journal article" date="2020" name="Nat. Genet.">
        <title>Genomic diversifications of five Gossypium allopolyploid species and their impact on cotton improvement.</title>
        <authorList>
            <person name="Chen Z.J."/>
            <person name="Sreedasyam A."/>
            <person name="Ando A."/>
            <person name="Song Q."/>
            <person name="De Santiago L.M."/>
            <person name="Hulse-Kemp A.M."/>
            <person name="Ding M."/>
            <person name="Ye W."/>
            <person name="Kirkbride R.C."/>
            <person name="Jenkins J."/>
            <person name="Plott C."/>
            <person name="Lovell J."/>
            <person name="Lin Y.M."/>
            <person name="Vaughn R."/>
            <person name="Liu B."/>
            <person name="Simpson S."/>
            <person name="Scheffler B.E."/>
            <person name="Wen L."/>
            <person name="Saski C.A."/>
            <person name="Grover C.E."/>
            <person name="Hu G."/>
            <person name="Conover J.L."/>
            <person name="Carlson J.W."/>
            <person name="Shu S."/>
            <person name="Boston L.B."/>
            <person name="Williams M."/>
            <person name="Peterson D.G."/>
            <person name="McGee K."/>
            <person name="Jones D.C."/>
            <person name="Wendel J.F."/>
            <person name="Stelly D.M."/>
            <person name="Grimwood J."/>
            <person name="Schmutz J."/>
        </authorList>
    </citation>
    <scope>NUCLEOTIDE SEQUENCE [LARGE SCALE GENOMIC DNA]</scope>
    <source>
        <strain evidence="1">cv. TM-1</strain>
    </source>
</reference>
<sequence length="200" mass="22763">MCCSICCSFCMLEFASIKIRLLLLNIINIRADYRFIFFFVHFFITVRESPSKITYFIPNSFPTITACKHAKASAANLEEILSWMTDFETNTSPLKFLTITLEQDIFFPLSKGASKLILRNLLSGAFHESKTEYLAWCFLSISYSPNGADKDVAFFLFTVQQYPAAQSRKICSLVSSPCLHLGQMALFVNLLILKFTRVGR</sequence>
<dbReference type="SMR" id="A0A1U8KK68"/>
<dbReference type="GeneID" id="107916582"/>
<dbReference type="Proteomes" id="UP000818029">
    <property type="component" value="Chromosome A01"/>
</dbReference>
<dbReference type="KEGG" id="ghi:107916582"/>
<organism evidence="1 2">
    <name type="scientific">Gossypium hirsutum</name>
    <name type="common">Upland cotton</name>
    <name type="synonym">Gossypium mexicanum</name>
    <dbReference type="NCBI Taxonomy" id="3635"/>
    <lineage>
        <taxon>Eukaryota</taxon>
        <taxon>Viridiplantae</taxon>
        <taxon>Streptophyta</taxon>
        <taxon>Embryophyta</taxon>
        <taxon>Tracheophyta</taxon>
        <taxon>Spermatophyta</taxon>
        <taxon>Magnoliopsida</taxon>
        <taxon>eudicotyledons</taxon>
        <taxon>Gunneridae</taxon>
        <taxon>Pentapetalae</taxon>
        <taxon>rosids</taxon>
        <taxon>malvids</taxon>
        <taxon>Malvales</taxon>
        <taxon>Malvaceae</taxon>
        <taxon>Malvoideae</taxon>
        <taxon>Gossypium</taxon>
    </lineage>
</organism>
<evidence type="ECO:0000313" key="2">
    <source>
        <dbReference type="RefSeq" id="XP_016701348.1"/>
    </source>
</evidence>
<dbReference type="PaxDb" id="3635-A0A1U8KK68"/>
<dbReference type="RefSeq" id="XP_016701348.1">
    <property type="nucleotide sequence ID" value="XM_016845859.2"/>
</dbReference>
<accession>A0A1U8KK68</accession>
<protein>
    <submittedName>
        <fullName evidence="2">Uncharacterized protein isoform X1</fullName>
    </submittedName>
</protein>
<reference evidence="2" key="2">
    <citation type="submission" date="2025-08" db="UniProtKB">
        <authorList>
            <consortium name="RefSeq"/>
        </authorList>
    </citation>
    <scope>IDENTIFICATION</scope>
</reference>
<keyword evidence="1" id="KW-1185">Reference proteome</keyword>
<dbReference type="AlphaFoldDB" id="A0A1U8KK68"/>
<gene>
    <name evidence="2" type="primary">LOC107916582</name>
</gene>
<proteinExistence type="predicted"/>